<evidence type="ECO:0000313" key="7">
    <source>
        <dbReference type="EMBL" id="MSS17836.1"/>
    </source>
</evidence>
<evidence type="ECO:0000256" key="5">
    <source>
        <dbReference type="SAM" id="MobiDB-lite"/>
    </source>
</evidence>
<reference evidence="7 8" key="1">
    <citation type="submission" date="2019-08" db="EMBL/GenBank/DDBJ databases">
        <title>In-depth cultivation of the pig gut microbiome towards novel bacterial diversity and tailored functional studies.</title>
        <authorList>
            <person name="Wylensek D."/>
            <person name="Hitch T.C.A."/>
            <person name="Clavel T."/>
        </authorList>
    </citation>
    <scope>NUCLEOTIDE SEQUENCE [LARGE SCALE GENOMIC DNA]</scope>
    <source>
        <strain evidence="7 8">Oil-RF-744-WCA-WT-10</strain>
    </source>
</reference>
<feature type="compositionally biased region" description="Acidic residues" evidence="5">
    <location>
        <begin position="131"/>
        <end position="142"/>
    </location>
</feature>
<comment type="similarity">
    <text evidence="1">Belongs to the HSP15 family.</text>
</comment>
<keyword evidence="8" id="KW-1185">Reference proteome</keyword>
<dbReference type="InterPro" id="IPR025708">
    <property type="entry name" value="HSP15"/>
</dbReference>
<dbReference type="GO" id="GO:0043023">
    <property type="term" value="F:ribosomal large subunit binding"/>
    <property type="evidence" value="ECO:0007669"/>
    <property type="project" value="InterPro"/>
</dbReference>
<dbReference type="GO" id="GO:0003727">
    <property type="term" value="F:single-stranded RNA binding"/>
    <property type="evidence" value="ECO:0007669"/>
    <property type="project" value="InterPro"/>
</dbReference>
<dbReference type="Proteomes" id="UP000483362">
    <property type="component" value="Unassembled WGS sequence"/>
</dbReference>
<dbReference type="EMBL" id="VULT01000013">
    <property type="protein sequence ID" value="MSS17836.1"/>
    <property type="molecule type" value="Genomic_DNA"/>
</dbReference>
<dbReference type="Gene3D" id="3.10.290.10">
    <property type="entry name" value="RNA-binding S4 domain"/>
    <property type="match status" value="1"/>
</dbReference>
<evidence type="ECO:0000256" key="4">
    <source>
        <dbReference type="PROSITE-ProRule" id="PRU00182"/>
    </source>
</evidence>
<proteinExistence type="inferred from homology"/>
<accession>A0A6L5XEQ8</accession>
<organism evidence="7 8">
    <name type="scientific">Sodaliphilus pleomorphus</name>
    <dbReference type="NCBI Taxonomy" id="2606626"/>
    <lineage>
        <taxon>Bacteria</taxon>
        <taxon>Pseudomonadati</taxon>
        <taxon>Bacteroidota</taxon>
        <taxon>Bacteroidia</taxon>
        <taxon>Bacteroidales</taxon>
        <taxon>Muribaculaceae</taxon>
        <taxon>Sodaliphilus</taxon>
    </lineage>
</organism>
<protein>
    <submittedName>
        <fullName evidence="7">RNA-binding S4 domain-containing protein</fullName>
    </submittedName>
</protein>
<dbReference type="GO" id="GO:0034605">
    <property type="term" value="P:cellular response to heat"/>
    <property type="evidence" value="ECO:0007669"/>
    <property type="project" value="InterPro"/>
</dbReference>
<dbReference type="InterPro" id="IPR002942">
    <property type="entry name" value="S4_RNA-bd"/>
</dbReference>
<sequence length="155" mass="17825">MKDVRIDKWLWAVRVFKTRSMATEACKLGRVTIAGMNVKPSHIIKVGDKISVRKPPITFTFEVLALLDNRVGAKLVPNYLKNVTTPDQYELLEMARIGGFVKRQKGLGRPTKKDGREMKEFTEEAFFGFDDWDDENPLWTEDDEKKLGSRHHTEG</sequence>
<dbReference type="Pfam" id="PF01479">
    <property type="entry name" value="S4"/>
    <property type="match status" value="1"/>
</dbReference>
<dbReference type="AlphaFoldDB" id="A0A6L5XEQ8"/>
<feature type="region of interest" description="Disordered" evidence="5">
    <location>
        <begin position="131"/>
        <end position="155"/>
    </location>
</feature>
<dbReference type="PROSITE" id="PS50889">
    <property type="entry name" value="S4"/>
    <property type="match status" value="1"/>
</dbReference>
<evidence type="ECO:0000313" key="8">
    <source>
        <dbReference type="Proteomes" id="UP000483362"/>
    </source>
</evidence>
<dbReference type="RefSeq" id="WP_154328942.1">
    <property type="nucleotide sequence ID" value="NZ_CP045696.1"/>
</dbReference>
<dbReference type="PIRSF" id="PIRSF016821">
    <property type="entry name" value="HSP15"/>
    <property type="match status" value="1"/>
</dbReference>
<name>A0A6L5XEQ8_9BACT</name>
<feature type="compositionally biased region" description="Basic and acidic residues" evidence="5">
    <location>
        <begin position="143"/>
        <end position="155"/>
    </location>
</feature>
<evidence type="ECO:0000256" key="1">
    <source>
        <dbReference type="ARBA" id="ARBA00008396"/>
    </source>
</evidence>
<gene>
    <name evidence="7" type="ORF">FYJ29_08730</name>
</gene>
<dbReference type="SMART" id="SM00363">
    <property type="entry name" value="S4"/>
    <property type="match status" value="1"/>
</dbReference>
<dbReference type="SUPFAM" id="SSF55174">
    <property type="entry name" value="Alpha-L RNA-binding motif"/>
    <property type="match status" value="1"/>
</dbReference>
<feature type="domain" description="RNA-binding S4" evidence="6">
    <location>
        <begin position="4"/>
        <end position="61"/>
    </location>
</feature>
<comment type="caution">
    <text evidence="7">The sequence shown here is derived from an EMBL/GenBank/DDBJ whole genome shotgun (WGS) entry which is preliminary data.</text>
</comment>
<dbReference type="CDD" id="cd00165">
    <property type="entry name" value="S4"/>
    <property type="match status" value="1"/>
</dbReference>
<dbReference type="InterPro" id="IPR036986">
    <property type="entry name" value="S4_RNA-bd_sf"/>
</dbReference>
<keyword evidence="2 4" id="KW-0694">RNA-binding</keyword>
<dbReference type="GO" id="GO:0003677">
    <property type="term" value="F:DNA binding"/>
    <property type="evidence" value="ECO:0007669"/>
    <property type="project" value="UniProtKB-KW"/>
</dbReference>
<evidence type="ECO:0000259" key="6">
    <source>
        <dbReference type="SMART" id="SM00363"/>
    </source>
</evidence>
<evidence type="ECO:0000256" key="2">
    <source>
        <dbReference type="ARBA" id="ARBA00022884"/>
    </source>
</evidence>
<keyword evidence="3" id="KW-0238">DNA-binding</keyword>
<evidence type="ECO:0000256" key="3">
    <source>
        <dbReference type="ARBA" id="ARBA00023125"/>
    </source>
</evidence>